<evidence type="ECO:0000256" key="3">
    <source>
        <dbReference type="ARBA" id="ARBA00022645"/>
    </source>
</evidence>
<keyword evidence="6" id="KW-0808">Transferase</keyword>
<feature type="compositionally biased region" description="Low complexity" evidence="14">
    <location>
        <begin position="747"/>
        <end position="762"/>
    </location>
</feature>
<evidence type="ECO:0000256" key="2">
    <source>
        <dbReference type="ARBA" id="ARBA00007739"/>
    </source>
</evidence>
<dbReference type="PANTHER" id="PTHR32282:SF33">
    <property type="entry name" value="PEPTIDOGLYCAN GLYCOSYLTRANSFERASE"/>
    <property type="match status" value="1"/>
</dbReference>
<feature type="domain" description="Penicillin-binding protein transpeptidase" evidence="15">
    <location>
        <begin position="361"/>
        <end position="624"/>
    </location>
</feature>
<comment type="similarity">
    <text evidence="1">In the C-terminal section; belongs to the transpeptidase family.</text>
</comment>
<keyword evidence="18" id="KW-1185">Reference proteome</keyword>
<dbReference type="PANTHER" id="PTHR32282">
    <property type="entry name" value="BINDING PROTEIN TRANSPEPTIDASE, PUTATIVE-RELATED"/>
    <property type="match status" value="1"/>
</dbReference>
<dbReference type="InterPro" id="IPR001264">
    <property type="entry name" value="Glyco_trans_51"/>
</dbReference>
<evidence type="ECO:0000256" key="14">
    <source>
        <dbReference type="SAM" id="MobiDB-lite"/>
    </source>
</evidence>
<dbReference type="InterPro" id="IPR001460">
    <property type="entry name" value="PCN-bd_Tpept"/>
</dbReference>
<dbReference type="Proteomes" id="UP000249340">
    <property type="component" value="Chromosome"/>
</dbReference>
<dbReference type="InterPro" id="IPR050396">
    <property type="entry name" value="Glycosyltr_51/Transpeptidase"/>
</dbReference>
<dbReference type="InterPro" id="IPR023346">
    <property type="entry name" value="Lysozyme-like_dom_sf"/>
</dbReference>
<evidence type="ECO:0000256" key="5">
    <source>
        <dbReference type="ARBA" id="ARBA00022676"/>
    </source>
</evidence>
<dbReference type="EMBL" id="CP031264">
    <property type="protein sequence ID" value="AXI78799.1"/>
    <property type="molecule type" value="Genomic_DNA"/>
</dbReference>
<dbReference type="GO" id="GO:0030288">
    <property type="term" value="C:outer membrane-bounded periplasmic space"/>
    <property type="evidence" value="ECO:0007669"/>
    <property type="project" value="TreeGrafter"/>
</dbReference>
<evidence type="ECO:0000256" key="7">
    <source>
        <dbReference type="ARBA" id="ARBA00022801"/>
    </source>
</evidence>
<evidence type="ECO:0000256" key="10">
    <source>
        <dbReference type="ARBA" id="ARBA00023268"/>
    </source>
</evidence>
<comment type="similarity">
    <text evidence="2">In the N-terminal section; belongs to the glycosyltransferase 51 family.</text>
</comment>
<dbReference type="GO" id="GO:0008658">
    <property type="term" value="F:penicillin binding"/>
    <property type="evidence" value="ECO:0007669"/>
    <property type="project" value="InterPro"/>
</dbReference>
<dbReference type="GO" id="GO:0008360">
    <property type="term" value="P:regulation of cell shape"/>
    <property type="evidence" value="ECO:0007669"/>
    <property type="project" value="UniProtKB-KW"/>
</dbReference>
<evidence type="ECO:0000259" key="16">
    <source>
        <dbReference type="Pfam" id="PF00912"/>
    </source>
</evidence>
<keyword evidence="10" id="KW-0511">Multifunctional enzyme</keyword>
<feature type="compositionally biased region" description="Gly residues" evidence="14">
    <location>
        <begin position="714"/>
        <end position="724"/>
    </location>
</feature>
<dbReference type="OrthoDB" id="8865355at2"/>
<organism evidence="17 18">
    <name type="scientific">Peterkaempfera bronchialis</name>
    <dbReference type="NCBI Taxonomy" id="2126346"/>
    <lineage>
        <taxon>Bacteria</taxon>
        <taxon>Bacillati</taxon>
        <taxon>Actinomycetota</taxon>
        <taxon>Actinomycetes</taxon>
        <taxon>Kitasatosporales</taxon>
        <taxon>Streptomycetaceae</taxon>
        <taxon>Peterkaempfera</taxon>
    </lineage>
</organism>
<dbReference type="GO" id="GO:0009252">
    <property type="term" value="P:peptidoglycan biosynthetic process"/>
    <property type="evidence" value="ECO:0007669"/>
    <property type="project" value="UniProtKB-KW"/>
</dbReference>
<dbReference type="Gene3D" id="1.10.3810.10">
    <property type="entry name" value="Biosynthetic peptidoglycan transglycosylase-like"/>
    <property type="match status" value="1"/>
</dbReference>
<keyword evidence="8" id="KW-0133">Cell shape</keyword>
<dbReference type="Pfam" id="PF00905">
    <property type="entry name" value="Transpeptidase"/>
    <property type="match status" value="1"/>
</dbReference>
<evidence type="ECO:0000256" key="11">
    <source>
        <dbReference type="ARBA" id="ARBA00023316"/>
    </source>
</evidence>
<dbReference type="GO" id="GO:0008955">
    <property type="term" value="F:peptidoglycan glycosyltransferase activity"/>
    <property type="evidence" value="ECO:0007669"/>
    <property type="project" value="UniProtKB-EC"/>
</dbReference>
<dbReference type="GO" id="GO:0006508">
    <property type="term" value="P:proteolysis"/>
    <property type="evidence" value="ECO:0007669"/>
    <property type="project" value="UniProtKB-KW"/>
</dbReference>
<feature type="compositionally biased region" description="Basic and acidic residues" evidence="14">
    <location>
        <begin position="686"/>
        <end position="708"/>
    </location>
</feature>
<keyword evidence="4" id="KW-0645">Protease</keyword>
<keyword evidence="11" id="KW-0961">Cell wall biogenesis/degradation</keyword>
<evidence type="ECO:0000256" key="13">
    <source>
        <dbReference type="ARBA" id="ARBA00049902"/>
    </source>
</evidence>
<keyword evidence="5" id="KW-0328">Glycosyltransferase</keyword>
<feature type="domain" description="Glycosyl transferase family 51" evidence="16">
    <location>
        <begin position="77"/>
        <end position="260"/>
    </location>
</feature>
<evidence type="ECO:0000259" key="15">
    <source>
        <dbReference type="Pfam" id="PF00905"/>
    </source>
</evidence>
<comment type="catalytic activity">
    <reaction evidence="13">
        <text>[GlcNAc-(1-&gt;4)-Mur2Ac(oyl-L-Ala-gamma-D-Glu-L-Lys-D-Ala-D-Ala)](n)-di-trans,octa-cis-undecaprenyl diphosphate + beta-D-GlcNAc-(1-&gt;4)-Mur2Ac(oyl-L-Ala-gamma-D-Glu-L-Lys-D-Ala-D-Ala)-di-trans,octa-cis-undecaprenyl diphosphate = [GlcNAc-(1-&gt;4)-Mur2Ac(oyl-L-Ala-gamma-D-Glu-L-Lys-D-Ala-D-Ala)](n+1)-di-trans,octa-cis-undecaprenyl diphosphate + di-trans,octa-cis-undecaprenyl diphosphate + H(+)</text>
        <dbReference type="Rhea" id="RHEA:23708"/>
        <dbReference type="Rhea" id="RHEA-COMP:9602"/>
        <dbReference type="Rhea" id="RHEA-COMP:9603"/>
        <dbReference type="ChEBI" id="CHEBI:15378"/>
        <dbReference type="ChEBI" id="CHEBI:58405"/>
        <dbReference type="ChEBI" id="CHEBI:60033"/>
        <dbReference type="ChEBI" id="CHEBI:78435"/>
        <dbReference type="EC" id="2.4.99.28"/>
    </reaction>
</comment>
<evidence type="ECO:0000256" key="12">
    <source>
        <dbReference type="ARBA" id="ARBA00034000"/>
    </source>
</evidence>
<keyword evidence="7" id="KW-0378">Hydrolase</keyword>
<keyword evidence="9" id="KW-0573">Peptidoglycan synthesis</keyword>
<dbReference type="InterPro" id="IPR036950">
    <property type="entry name" value="PBP_transglycosylase"/>
</dbReference>
<dbReference type="SUPFAM" id="SSF56601">
    <property type="entry name" value="beta-lactamase/transpeptidase-like"/>
    <property type="match status" value="1"/>
</dbReference>
<feature type="region of interest" description="Disordered" evidence="14">
    <location>
        <begin position="677"/>
        <end position="762"/>
    </location>
</feature>
<dbReference type="AlphaFoldDB" id="A0A345SYJ4"/>
<comment type="catalytic activity">
    <reaction evidence="12">
        <text>Preferential cleavage: (Ac)2-L-Lys-D-Ala-|-D-Ala. Also transpeptidation of peptidyl-alanyl moieties that are N-acyl substituents of D-alanine.</text>
        <dbReference type="EC" id="3.4.16.4"/>
    </reaction>
</comment>
<evidence type="ECO:0000256" key="1">
    <source>
        <dbReference type="ARBA" id="ARBA00007090"/>
    </source>
</evidence>
<evidence type="ECO:0000256" key="6">
    <source>
        <dbReference type="ARBA" id="ARBA00022679"/>
    </source>
</evidence>
<reference evidence="18" key="1">
    <citation type="submission" date="2018-07" db="EMBL/GenBank/DDBJ databases">
        <title>Streptacidiphilus bronchialis DSM 106435 chromosome.</title>
        <authorList>
            <person name="Batra D."/>
            <person name="Gulvik C.A."/>
        </authorList>
    </citation>
    <scope>NUCLEOTIDE SEQUENCE [LARGE SCALE GENOMIC DNA]</scope>
    <source>
        <strain evidence="18">DSM 106435</strain>
    </source>
</reference>
<dbReference type="InterPro" id="IPR012338">
    <property type="entry name" value="Beta-lactam/transpept-like"/>
</dbReference>
<protein>
    <submittedName>
        <fullName evidence="17">Penicillin-binding protein</fullName>
    </submittedName>
</protein>
<evidence type="ECO:0000313" key="18">
    <source>
        <dbReference type="Proteomes" id="UP000249340"/>
    </source>
</evidence>
<dbReference type="Pfam" id="PF00912">
    <property type="entry name" value="Transgly"/>
    <property type="match status" value="1"/>
</dbReference>
<keyword evidence="3" id="KW-0121">Carboxypeptidase</keyword>
<dbReference type="GO" id="GO:0071555">
    <property type="term" value="P:cell wall organization"/>
    <property type="evidence" value="ECO:0007669"/>
    <property type="project" value="UniProtKB-KW"/>
</dbReference>
<evidence type="ECO:0000256" key="4">
    <source>
        <dbReference type="ARBA" id="ARBA00022670"/>
    </source>
</evidence>
<dbReference type="RefSeq" id="WP_111489889.1">
    <property type="nucleotide sequence ID" value="NZ_CP031264.1"/>
</dbReference>
<dbReference type="GO" id="GO:0009002">
    <property type="term" value="F:serine-type D-Ala-D-Ala carboxypeptidase activity"/>
    <property type="evidence" value="ECO:0007669"/>
    <property type="project" value="UniProtKB-EC"/>
</dbReference>
<proteinExistence type="inferred from homology"/>
<accession>A0A345SYJ4</accession>
<sequence length="762" mass="80637">MAQKRSGSPLDKAKLAVNFAGASVLAGLLTAGLALPAAGALGLTAKNTADSFDSIPADFKTPPLSQASYIYDAKGGLIAKVYDRDRTIVKLDDIAPVMRQAQVDIEDARFYEHGAIDLKGVLRAITKNAESGSVQGASTLTQQYVKNVFVEQAGDDKDKFLEATRQTLGRKIQELKYAIKLEEDLTKDEILTNYLNITFFGNQAYGIEAAANRYFSTHAKDLTLPEAAMLAGLVQNPSAYDPTLHPQAAKTRRDTVIRRMADLKHITEAEAEKAIATPMNLKYSPPQNGCITAKQGMGFFCDYVRNVIKTDKVFGKTKADRVKLLSRGGLKIFTTLDPTAQESAQKAVTQKVYAKDPVAAAVTMVKPGTGRILAMAQSRPYGLDAKKGQTQVNFNVGSDFGTANGQQVGSTFKPITAAAAIDGGMPATQVFSSPNKMPYPNMSTCNGQWVNVEGAVVPNESASEIGPYAMQEAMAKSVNTYFVQMEQQIGICSVKKMAEKLGLGVAATGKRIQQVGALTLGTESFAPLHMSSAYAAFASRGTYCNPIAITSITYGSKRLSVPKSTCRRVMSEKTADTINTLLLGVTQDGTGTQAGLTDRQSAGKTGTTDGRLNAWFTGYTPDLAASVWLGDPMQNREMRNITIGGTYFSSVYGADGPGPIWRTAVSGALVNTPASQFTTVVIPKPEPPKPKNDDPKGDDKGDDNKTGDNRAPGRGPGRGHGPGQPSGQTIAGPGGFSLPPGLGGGQADANGDNGTDGDTPAP</sequence>
<dbReference type="SUPFAM" id="SSF53955">
    <property type="entry name" value="Lysozyme-like"/>
    <property type="match status" value="1"/>
</dbReference>
<gene>
    <name evidence="17" type="ORF">C7M71_016630</name>
</gene>
<dbReference type="KEGG" id="stri:C7M71_016630"/>
<dbReference type="Gene3D" id="3.40.710.10">
    <property type="entry name" value="DD-peptidase/beta-lactamase superfamily"/>
    <property type="match status" value="1"/>
</dbReference>
<evidence type="ECO:0000313" key="17">
    <source>
        <dbReference type="EMBL" id="AXI78799.1"/>
    </source>
</evidence>
<name>A0A345SYJ4_9ACTN</name>
<evidence type="ECO:0000256" key="8">
    <source>
        <dbReference type="ARBA" id="ARBA00022960"/>
    </source>
</evidence>
<dbReference type="FunFam" id="1.10.3810.10:FF:000001">
    <property type="entry name" value="Penicillin-binding protein 1A"/>
    <property type="match status" value="1"/>
</dbReference>
<evidence type="ECO:0000256" key="9">
    <source>
        <dbReference type="ARBA" id="ARBA00022984"/>
    </source>
</evidence>